<dbReference type="GO" id="GO:0005777">
    <property type="term" value="C:peroxisome"/>
    <property type="evidence" value="ECO:0007669"/>
    <property type="project" value="UniProtKB-SubCell"/>
</dbReference>
<feature type="active site" description="Acyl-thioester intermediate" evidence="11">
    <location>
        <position position="121"/>
    </location>
</feature>
<keyword evidence="7" id="KW-0443">Lipid metabolism</keyword>
<dbReference type="GO" id="GO:0003988">
    <property type="term" value="F:acetyl-CoA C-acyltransferase activity"/>
    <property type="evidence" value="ECO:0007669"/>
    <property type="project" value="UniProtKB-EC"/>
</dbReference>
<keyword evidence="5" id="KW-0276">Fatty acid metabolism</keyword>
<dbReference type="CDD" id="cd00751">
    <property type="entry name" value="thiolase"/>
    <property type="match status" value="1"/>
</dbReference>
<dbReference type="GO" id="GO:0006635">
    <property type="term" value="P:fatty acid beta-oxidation"/>
    <property type="evidence" value="ECO:0007669"/>
    <property type="project" value="TreeGrafter"/>
</dbReference>
<evidence type="ECO:0000256" key="11">
    <source>
        <dbReference type="PIRSR" id="PIRSR000429-1"/>
    </source>
</evidence>
<comment type="caution">
    <text evidence="15">The sequence shown here is derived from an EMBL/GenBank/DDBJ whole genome shotgun (WGS) entry which is preliminary data.</text>
</comment>
<organism evidence="15 16">
    <name type="scientific">Cryptococcus amylolentus CBS 6039</name>
    <dbReference type="NCBI Taxonomy" id="1295533"/>
    <lineage>
        <taxon>Eukaryota</taxon>
        <taxon>Fungi</taxon>
        <taxon>Dikarya</taxon>
        <taxon>Basidiomycota</taxon>
        <taxon>Agaricomycotina</taxon>
        <taxon>Tremellomycetes</taxon>
        <taxon>Tremellales</taxon>
        <taxon>Cryptococcaceae</taxon>
        <taxon>Cryptococcus</taxon>
    </lineage>
</organism>
<keyword evidence="6" id="KW-0809">Transit peptide</keyword>
<dbReference type="NCBIfam" id="TIGR01930">
    <property type="entry name" value="AcCoA-C-Actrans"/>
    <property type="match status" value="1"/>
</dbReference>
<protein>
    <recommendedName>
        <fullName evidence="17">Acetyl-CoA acyltransferase</fullName>
    </recommendedName>
</protein>
<dbReference type="AlphaFoldDB" id="A0A1E3HSM1"/>
<proteinExistence type="inferred from homology"/>
<dbReference type="InterPro" id="IPR002155">
    <property type="entry name" value="Thiolase"/>
</dbReference>
<accession>A0A1E3HSM1</accession>
<feature type="active site" description="Proton acceptor" evidence="11">
    <location>
        <position position="408"/>
    </location>
</feature>
<evidence type="ECO:0000313" key="15">
    <source>
        <dbReference type="EMBL" id="ODN79350.1"/>
    </source>
</evidence>
<dbReference type="InterPro" id="IPR050215">
    <property type="entry name" value="Thiolase-like_sf_Thiolase"/>
</dbReference>
<gene>
    <name evidence="15" type="ORF">L202_03353</name>
</gene>
<evidence type="ECO:0000256" key="10">
    <source>
        <dbReference type="ARBA" id="ARBA00047605"/>
    </source>
</evidence>
<dbReference type="STRING" id="1295533.A0A1E3HSM1"/>
<dbReference type="Gene3D" id="3.40.47.10">
    <property type="match status" value="2"/>
</dbReference>
<keyword evidence="8" id="KW-0576">Peroxisome</keyword>
<comment type="subcellular location">
    <subcellularLocation>
        <location evidence="1">Peroxisome</location>
    </subcellularLocation>
</comment>
<evidence type="ECO:0000256" key="2">
    <source>
        <dbReference type="ARBA" id="ARBA00004872"/>
    </source>
</evidence>
<dbReference type="EMBL" id="AWGJ01000005">
    <property type="protein sequence ID" value="ODN79350.1"/>
    <property type="molecule type" value="Genomic_DNA"/>
</dbReference>
<keyword evidence="9 12" id="KW-0012">Acyltransferase</keyword>
<evidence type="ECO:0000256" key="12">
    <source>
        <dbReference type="RuleBase" id="RU003557"/>
    </source>
</evidence>
<feature type="domain" description="Thiolase N-terminal" evidence="13">
    <location>
        <begin position="36"/>
        <end position="291"/>
    </location>
</feature>
<evidence type="ECO:0000256" key="4">
    <source>
        <dbReference type="ARBA" id="ARBA00022679"/>
    </source>
</evidence>
<dbReference type="InterPro" id="IPR020617">
    <property type="entry name" value="Thiolase_C"/>
</dbReference>
<evidence type="ECO:0008006" key="17">
    <source>
        <dbReference type="Google" id="ProtNLM"/>
    </source>
</evidence>
<evidence type="ECO:0000256" key="1">
    <source>
        <dbReference type="ARBA" id="ARBA00004275"/>
    </source>
</evidence>
<sequence>MLTRATARMPFLTNLTSSIPSFAKARLTNFSSGDDVVVVSAVRTSLTKARKGGFKDTLPEELLEAVFIEVVKRGGVDPALIGDIAVGSVATPGGGAKIARMAQLSAGIPHTVPLNTVNRQCSSGLAAFVQIANEIKAGTIDIGIGAGVESMTAHYGSGTLPERLSDRILSNPESADCLIPMGITSENVAKEFGISRREQDEFAAESFRRAAEAQREGKFRSEIVPVKTNWKDPKTEEVHEIIVDHDDGIRQGVTAESLSKLKPAFAADGSTHAGNASQVTDGAAAVLLARRSVAQKLGLPILGKYVTSALVGVPPRIMGVGPAYAIPKVLQQAGLSKEDIDFYEINEAFASQALMSIKHTGLPLSIVNPVGGAIALGHPLGCTGARQIATGFATAKREGKKVFVTSMCMGTGMGYAAIFVSEQ</sequence>
<dbReference type="GO" id="GO:0010124">
    <property type="term" value="P:phenylacetate catabolic process"/>
    <property type="evidence" value="ECO:0007669"/>
    <property type="project" value="TreeGrafter"/>
</dbReference>
<dbReference type="Pfam" id="PF00108">
    <property type="entry name" value="Thiolase_N"/>
    <property type="match status" value="1"/>
</dbReference>
<evidence type="ECO:0000259" key="13">
    <source>
        <dbReference type="Pfam" id="PF00108"/>
    </source>
</evidence>
<feature type="domain" description="Thiolase C-terminal" evidence="14">
    <location>
        <begin position="300"/>
        <end position="419"/>
    </location>
</feature>
<keyword evidence="4 12" id="KW-0808">Transferase</keyword>
<evidence type="ECO:0000256" key="7">
    <source>
        <dbReference type="ARBA" id="ARBA00023098"/>
    </source>
</evidence>
<name>A0A1E3HSM1_9TREE</name>
<dbReference type="PIRSF" id="PIRSF000429">
    <property type="entry name" value="Ac-CoA_Ac_transf"/>
    <property type="match status" value="1"/>
</dbReference>
<reference evidence="15 16" key="1">
    <citation type="submission" date="2016-06" db="EMBL/GenBank/DDBJ databases">
        <title>Evolution of pathogenesis and genome organization in the Tremellales.</title>
        <authorList>
            <person name="Cuomo C."/>
            <person name="Litvintseva A."/>
            <person name="Heitman J."/>
            <person name="Chen Y."/>
            <person name="Sun S."/>
            <person name="Springer D."/>
            <person name="Dromer F."/>
            <person name="Young S."/>
            <person name="Zeng Q."/>
            <person name="Chapman S."/>
            <person name="Gujja S."/>
            <person name="Saif S."/>
            <person name="Birren B."/>
        </authorList>
    </citation>
    <scope>NUCLEOTIDE SEQUENCE [LARGE SCALE GENOMIC DNA]</scope>
    <source>
        <strain evidence="15 16">CBS 6039</strain>
    </source>
</reference>
<evidence type="ECO:0000256" key="5">
    <source>
        <dbReference type="ARBA" id="ARBA00022832"/>
    </source>
</evidence>
<evidence type="ECO:0000313" key="16">
    <source>
        <dbReference type="Proteomes" id="UP000094065"/>
    </source>
</evidence>
<evidence type="ECO:0000256" key="6">
    <source>
        <dbReference type="ARBA" id="ARBA00022946"/>
    </source>
</evidence>
<evidence type="ECO:0000256" key="3">
    <source>
        <dbReference type="ARBA" id="ARBA00010982"/>
    </source>
</evidence>
<dbReference type="Pfam" id="PF02803">
    <property type="entry name" value="Thiolase_C"/>
    <property type="match status" value="1"/>
</dbReference>
<keyword evidence="16" id="KW-1185">Reference proteome</keyword>
<evidence type="ECO:0000256" key="9">
    <source>
        <dbReference type="ARBA" id="ARBA00023315"/>
    </source>
</evidence>
<comment type="pathway">
    <text evidence="2">Lipid metabolism; fatty acid metabolism.</text>
</comment>
<dbReference type="PROSITE" id="PS00737">
    <property type="entry name" value="THIOLASE_2"/>
    <property type="match status" value="1"/>
</dbReference>
<dbReference type="Proteomes" id="UP000094065">
    <property type="component" value="Unassembled WGS sequence"/>
</dbReference>
<evidence type="ECO:0000259" key="14">
    <source>
        <dbReference type="Pfam" id="PF02803"/>
    </source>
</evidence>
<dbReference type="PANTHER" id="PTHR43853">
    <property type="entry name" value="3-KETOACYL-COA THIOLASE, PEROXISOMAL"/>
    <property type="match status" value="1"/>
</dbReference>
<dbReference type="InterPro" id="IPR016039">
    <property type="entry name" value="Thiolase-like"/>
</dbReference>
<comment type="catalytic activity">
    <reaction evidence="10">
        <text>an acyl-CoA + acetyl-CoA = a 3-oxoacyl-CoA + CoA</text>
        <dbReference type="Rhea" id="RHEA:21564"/>
        <dbReference type="ChEBI" id="CHEBI:57287"/>
        <dbReference type="ChEBI" id="CHEBI:57288"/>
        <dbReference type="ChEBI" id="CHEBI:58342"/>
        <dbReference type="ChEBI" id="CHEBI:90726"/>
        <dbReference type="EC" id="2.3.1.16"/>
    </reaction>
</comment>
<feature type="active site" description="Proton acceptor" evidence="11">
    <location>
        <position position="378"/>
    </location>
</feature>
<dbReference type="RefSeq" id="XP_018994197.1">
    <property type="nucleotide sequence ID" value="XM_019137171.1"/>
</dbReference>
<dbReference type="OrthoDB" id="5404651at2759"/>
<dbReference type="SUPFAM" id="SSF53901">
    <property type="entry name" value="Thiolase-like"/>
    <property type="match status" value="2"/>
</dbReference>
<dbReference type="PANTHER" id="PTHR43853:SF8">
    <property type="entry name" value="3-KETOACYL-COA THIOLASE, PEROXISOMAL"/>
    <property type="match status" value="1"/>
</dbReference>
<dbReference type="InterPro" id="IPR020613">
    <property type="entry name" value="Thiolase_CS"/>
</dbReference>
<evidence type="ECO:0000256" key="8">
    <source>
        <dbReference type="ARBA" id="ARBA00023140"/>
    </source>
</evidence>
<dbReference type="InterPro" id="IPR020616">
    <property type="entry name" value="Thiolase_N"/>
</dbReference>
<comment type="similarity">
    <text evidence="3 12">Belongs to the thiolase-like superfamily. Thiolase family.</text>
</comment>
<dbReference type="GeneID" id="30154662"/>